<dbReference type="PATRIC" id="fig|1341156.4.peg.2893"/>
<evidence type="ECO:0000313" key="2">
    <source>
        <dbReference type="Proteomes" id="UP000021369"/>
    </source>
</evidence>
<dbReference type="Proteomes" id="UP000021369">
    <property type="component" value="Unassembled WGS sequence"/>
</dbReference>
<accession>A0A011UXG7</accession>
<proteinExistence type="predicted"/>
<dbReference type="AlphaFoldDB" id="A0A011UXG7"/>
<dbReference type="OrthoDB" id="1766780at2"/>
<sequence>MNPMAVVKLKPLLEKFRENHPRIPQFMQTAASGMEEGGALDLKVTNAAGQKIEASIKLNADDIELLNALRELLAQAGGQF</sequence>
<keyword evidence="2" id="KW-1185">Reference proteome</keyword>
<dbReference type="RefSeq" id="WP_037289905.1">
    <property type="nucleotide sequence ID" value="NZ_JEOB01000004.1"/>
</dbReference>
<reference evidence="1 2" key="1">
    <citation type="submission" date="2013-06" db="EMBL/GenBank/DDBJ databases">
        <title>Rumen cellulosomics: divergent fiber-degrading strategies revealed by comparative genome-wide analysis of six Ruminococcal strains.</title>
        <authorList>
            <person name="Dassa B."/>
            <person name="Borovok I."/>
            <person name="Lamed R."/>
            <person name="Flint H."/>
            <person name="Yeoman C.J."/>
            <person name="White B."/>
            <person name="Bayer E.A."/>
        </authorList>
    </citation>
    <scope>NUCLEOTIDE SEQUENCE [LARGE SCALE GENOMIC DNA]</scope>
    <source>
        <strain evidence="1 2">SY3</strain>
    </source>
</reference>
<comment type="caution">
    <text evidence="1">The sequence shown here is derived from an EMBL/GenBank/DDBJ whole genome shotgun (WGS) entry which is preliminary data.</text>
</comment>
<gene>
    <name evidence="1" type="ORF">RASY3_16470</name>
</gene>
<organism evidence="1 2">
    <name type="scientific">Ruminococcus albus SY3</name>
    <dbReference type="NCBI Taxonomy" id="1341156"/>
    <lineage>
        <taxon>Bacteria</taxon>
        <taxon>Bacillati</taxon>
        <taxon>Bacillota</taxon>
        <taxon>Clostridia</taxon>
        <taxon>Eubacteriales</taxon>
        <taxon>Oscillospiraceae</taxon>
        <taxon>Ruminococcus</taxon>
    </lineage>
</organism>
<evidence type="ECO:0000313" key="1">
    <source>
        <dbReference type="EMBL" id="EXM37902.1"/>
    </source>
</evidence>
<protein>
    <submittedName>
        <fullName evidence="1">Uncharacterized protein</fullName>
    </submittedName>
</protein>
<dbReference type="EMBL" id="JEOB01000004">
    <property type="protein sequence ID" value="EXM37902.1"/>
    <property type="molecule type" value="Genomic_DNA"/>
</dbReference>
<name>A0A011UXG7_RUMAL</name>